<dbReference type="PROSITE" id="PS00290">
    <property type="entry name" value="IG_MHC"/>
    <property type="match status" value="1"/>
</dbReference>
<keyword evidence="1" id="KW-0325">Glycoprotein</keyword>
<evidence type="ECO:0000256" key="5">
    <source>
        <dbReference type="SAM" id="SignalP"/>
    </source>
</evidence>
<evidence type="ECO:0000313" key="7">
    <source>
        <dbReference type="Ensembl" id="ENSSGRP00000027237.1"/>
    </source>
</evidence>
<evidence type="ECO:0000313" key="8">
    <source>
        <dbReference type="Proteomes" id="UP000472262"/>
    </source>
</evidence>
<dbReference type="GO" id="GO:0005615">
    <property type="term" value="C:extracellular space"/>
    <property type="evidence" value="ECO:0007669"/>
    <property type="project" value="TreeGrafter"/>
</dbReference>
<dbReference type="SUPFAM" id="SSF54452">
    <property type="entry name" value="MHC antigen-recognition domain"/>
    <property type="match status" value="1"/>
</dbReference>
<dbReference type="InterPro" id="IPR003597">
    <property type="entry name" value="Ig_C1-set"/>
</dbReference>
<reference evidence="7" key="1">
    <citation type="submission" date="2025-08" db="UniProtKB">
        <authorList>
            <consortium name="Ensembl"/>
        </authorList>
    </citation>
    <scope>IDENTIFICATION</scope>
</reference>
<evidence type="ECO:0000256" key="3">
    <source>
        <dbReference type="RuleBase" id="RU004439"/>
    </source>
</evidence>
<sequence>MYIEIPHYFCTLFLCSCLPVCCASLFVAISEKKVKCHVAKYGDPYLEFWAQGAVGGSVPCSRVSPQSMVSVIYHVVSLLSGVHAFQFMYGCELDDDGNKRGYLQFGYDGEDVLSFDKNTLTFTAQMQMSIKHILCTEWIKKYGRDTLERISVSLLQKSSSSSVTCQATGFYPKEVTISWQKNGQDHDEDLDLGQLLPNEDGTFQKTSTITVTPDEWKNNQYSCVVEHQGKTIRQILTDDSAPIGIIVGVVAAVLLLVIFAVAKYKVYQKKKASDDGSNSSAHTHPKA</sequence>
<reference evidence="7" key="2">
    <citation type="submission" date="2025-09" db="UniProtKB">
        <authorList>
            <consortium name="Ensembl"/>
        </authorList>
    </citation>
    <scope>IDENTIFICATION</scope>
</reference>
<dbReference type="InterPro" id="IPR001039">
    <property type="entry name" value="MHC_I_a_a1/a2"/>
</dbReference>
<keyword evidence="8" id="KW-1185">Reference proteome</keyword>
<accession>A0A672LRD7</accession>
<keyword evidence="5" id="KW-0732">Signal</keyword>
<dbReference type="GO" id="GO:0006955">
    <property type="term" value="P:immune response"/>
    <property type="evidence" value="ECO:0007669"/>
    <property type="project" value="TreeGrafter"/>
</dbReference>
<feature type="transmembrane region" description="Helical" evidence="4">
    <location>
        <begin position="241"/>
        <end position="262"/>
    </location>
</feature>
<dbReference type="InterPro" id="IPR037055">
    <property type="entry name" value="MHC_I-like_Ag-recog_sf"/>
</dbReference>
<proteinExistence type="inferred from homology"/>
<evidence type="ECO:0000256" key="2">
    <source>
        <dbReference type="ARBA" id="ARBA00023319"/>
    </source>
</evidence>
<protein>
    <submittedName>
        <fullName evidence="7">Major histocompatibility complex class I UBA</fullName>
    </submittedName>
</protein>
<dbReference type="InParanoid" id="A0A672LRD7"/>
<name>A0A672LRD7_SINGR</name>
<keyword evidence="4" id="KW-1133">Transmembrane helix</keyword>
<dbReference type="GO" id="GO:0009897">
    <property type="term" value="C:external side of plasma membrane"/>
    <property type="evidence" value="ECO:0007669"/>
    <property type="project" value="TreeGrafter"/>
</dbReference>
<dbReference type="AlphaFoldDB" id="A0A672LRD7"/>
<dbReference type="Gene3D" id="3.30.500.10">
    <property type="entry name" value="MHC class I-like antigen recognition-like"/>
    <property type="match status" value="1"/>
</dbReference>
<keyword evidence="4" id="KW-0812">Transmembrane</keyword>
<dbReference type="Proteomes" id="UP000472262">
    <property type="component" value="Unassembled WGS sequence"/>
</dbReference>
<keyword evidence="4" id="KW-0472">Membrane</keyword>
<dbReference type="InterPro" id="IPR011162">
    <property type="entry name" value="MHC_I/II-like_Ag-recog"/>
</dbReference>
<organism evidence="7 8">
    <name type="scientific">Sinocyclocheilus grahami</name>
    <name type="common">Dianchi golden-line fish</name>
    <name type="synonym">Barbus grahami</name>
    <dbReference type="NCBI Taxonomy" id="75366"/>
    <lineage>
        <taxon>Eukaryota</taxon>
        <taxon>Metazoa</taxon>
        <taxon>Chordata</taxon>
        <taxon>Craniata</taxon>
        <taxon>Vertebrata</taxon>
        <taxon>Euteleostomi</taxon>
        <taxon>Actinopterygii</taxon>
        <taxon>Neopterygii</taxon>
        <taxon>Teleostei</taxon>
        <taxon>Ostariophysi</taxon>
        <taxon>Cypriniformes</taxon>
        <taxon>Cyprinidae</taxon>
        <taxon>Cyprininae</taxon>
        <taxon>Sinocyclocheilus</taxon>
    </lineage>
</organism>
<dbReference type="InterPro" id="IPR007110">
    <property type="entry name" value="Ig-like_dom"/>
</dbReference>
<dbReference type="CDD" id="cd07698">
    <property type="entry name" value="IgC1_MHC_I_alpha3"/>
    <property type="match status" value="1"/>
</dbReference>
<evidence type="ECO:0000259" key="6">
    <source>
        <dbReference type="PROSITE" id="PS50835"/>
    </source>
</evidence>
<dbReference type="InterPro" id="IPR036179">
    <property type="entry name" value="Ig-like_dom_sf"/>
</dbReference>
<dbReference type="SUPFAM" id="SSF48726">
    <property type="entry name" value="Immunoglobulin"/>
    <property type="match status" value="1"/>
</dbReference>
<comment type="similarity">
    <text evidence="3">Belongs to the MHC class I family.</text>
</comment>
<dbReference type="Ensembl" id="ENSSGRT00000029318.1">
    <property type="protein sequence ID" value="ENSSGRP00000027237.1"/>
    <property type="gene ID" value="ENSSGRG00000015642.1"/>
</dbReference>
<dbReference type="PROSITE" id="PS50835">
    <property type="entry name" value="IG_LIKE"/>
    <property type="match status" value="1"/>
</dbReference>
<feature type="signal peptide" evidence="5">
    <location>
        <begin position="1"/>
        <end position="23"/>
    </location>
</feature>
<dbReference type="Pfam" id="PF00129">
    <property type="entry name" value="MHC_I"/>
    <property type="match status" value="1"/>
</dbReference>
<dbReference type="Pfam" id="PF07654">
    <property type="entry name" value="C1-set"/>
    <property type="match status" value="1"/>
</dbReference>
<dbReference type="OMA" id="CEVDENM"/>
<dbReference type="Gene3D" id="2.60.40.10">
    <property type="entry name" value="Immunoglobulins"/>
    <property type="match status" value="1"/>
</dbReference>
<feature type="chain" id="PRO_5025382989" evidence="5">
    <location>
        <begin position="24"/>
        <end position="287"/>
    </location>
</feature>
<dbReference type="PANTHER" id="PTHR16675">
    <property type="entry name" value="MHC CLASS I-RELATED"/>
    <property type="match status" value="1"/>
</dbReference>
<keyword evidence="2" id="KW-0393">Immunoglobulin domain</keyword>
<dbReference type="InterPro" id="IPR050208">
    <property type="entry name" value="MHC_class-I_related"/>
</dbReference>
<dbReference type="SMART" id="SM00407">
    <property type="entry name" value="IGc1"/>
    <property type="match status" value="1"/>
</dbReference>
<dbReference type="PRINTS" id="PR01638">
    <property type="entry name" value="MHCCLASSI"/>
</dbReference>
<dbReference type="InterPro" id="IPR013783">
    <property type="entry name" value="Ig-like_fold"/>
</dbReference>
<evidence type="ECO:0000256" key="4">
    <source>
        <dbReference type="SAM" id="Phobius"/>
    </source>
</evidence>
<evidence type="ECO:0000256" key="1">
    <source>
        <dbReference type="ARBA" id="ARBA00023180"/>
    </source>
</evidence>
<feature type="domain" description="Ig-like" evidence="6">
    <location>
        <begin position="148"/>
        <end position="237"/>
    </location>
</feature>
<dbReference type="InterPro" id="IPR011161">
    <property type="entry name" value="MHC_I-like_Ag-recog"/>
</dbReference>
<dbReference type="PANTHER" id="PTHR16675:SF237">
    <property type="entry name" value="MHC CLASS I ANTIGEN TRANSCRIPT VARIANT 1-RELATED"/>
    <property type="match status" value="1"/>
</dbReference>
<dbReference type="InterPro" id="IPR003006">
    <property type="entry name" value="Ig/MHC_CS"/>
</dbReference>